<feature type="compositionally biased region" description="Basic and acidic residues" evidence="1">
    <location>
        <begin position="122"/>
        <end position="140"/>
    </location>
</feature>
<comment type="caution">
    <text evidence="2">The sequence shown here is derived from an EMBL/GenBank/DDBJ whole genome shotgun (WGS) entry which is preliminary data.</text>
</comment>
<dbReference type="Proteomes" id="UP000439903">
    <property type="component" value="Unassembled WGS sequence"/>
</dbReference>
<accession>A0A8H4APL9</accession>
<dbReference type="EMBL" id="WTPW01000353">
    <property type="protein sequence ID" value="KAF0520352.1"/>
    <property type="molecule type" value="Genomic_DNA"/>
</dbReference>
<organism evidence="2 3">
    <name type="scientific">Gigaspora margarita</name>
    <dbReference type="NCBI Taxonomy" id="4874"/>
    <lineage>
        <taxon>Eukaryota</taxon>
        <taxon>Fungi</taxon>
        <taxon>Fungi incertae sedis</taxon>
        <taxon>Mucoromycota</taxon>
        <taxon>Glomeromycotina</taxon>
        <taxon>Glomeromycetes</taxon>
        <taxon>Diversisporales</taxon>
        <taxon>Gigasporaceae</taxon>
        <taxon>Gigaspora</taxon>
    </lineage>
</organism>
<gene>
    <name evidence="2" type="ORF">F8M41_016357</name>
</gene>
<evidence type="ECO:0000313" key="3">
    <source>
        <dbReference type="Proteomes" id="UP000439903"/>
    </source>
</evidence>
<name>A0A8H4APL9_GIGMA</name>
<dbReference type="AlphaFoldDB" id="A0A8H4APL9"/>
<protein>
    <submittedName>
        <fullName evidence="2">Uncharacterized protein</fullName>
    </submittedName>
</protein>
<keyword evidence="3" id="KW-1185">Reference proteome</keyword>
<sequence>MNANQKIRTYSTYFEEVDAHKWSYIGFISYAVKFGIFNNLQVCNFKYKKCLEEIERSCYFFKRLKASSLKKSFKIDRKMAKNQLNILSSLMENETVEEYTYQITLNNHVREEKILYSSQQLDSRKRDRDSAFQSDDHDYNHVSGPQQNTLQKRQCMSEQQKDNLNKENEDDNACSSCPVEIDSYDDDSSSESTSSEVKNLIVKMKGGHQLFEYQIVNLSEKNKVDPVNNVFTNADKTLMREFWKKMEPTSNEIKNTVRRTKWEADIKPLIKKYADAIEVKTDKVFVDNNNGASLKTIFESPFVGEFNFLNHYEMLWVQDTYRRFICLFNSPVNILRDSNTSEMAYRDSFVNPIIPKVFDDISDKIRFQVGEIESSLCKEHRNQMREIKPRVCLGSKHDGILKVHVNACEFEIGFLEVVGSPSKTDVKGYYEDLEKLLKVMQISIYYQRHHHLNRNTPEENLSCIQSFGILVYKRRTAIYVMHRLKGGLHLVDVLTEFTIPESMDQAYVLEEIIKKVYFFKSRIMDYYVKLQNISRKVDAYDSSDEELLLESNN</sequence>
<reference evidence="2 3" key="1">
    <citation type="journal article" date="2019" name="Environ. Microbiol.">
        <title>At the nexus of three kingdoms: the genome of the mycorrhizal fungus Gigaspora margarita provides insights into plant, endobacterial and fungal interactions.</title>
        <authorList>
            <person name="Venice F."/>
            <person name="Ghignone S."/>
            <person name="Salvioli di Fossalunga A."/>
            <person name="Amselem J."/>
            <person name="Novero M."/>
            <person name="Xianan X."/>
            <person name="Sedzielewska Toro K."/>
            <person name="Morin E."/>
            <person name="Lipzen A."/>
            <person name="Grigoriev I.V."/>
            <person name="Henrissat B."/>
            <person name="Martin F.M."/>
            <person name="Bonfante P."/>
        </authorList>
    </citation>
    <scope>NUCLEOTIDE SEQUENCE [LARGE SCALE GENOMIC DNA]</scope>
    <source>
        <strain evidence="2 3">BEG34</strain>
    </source>
</reference>
<feature type="compositionally biased region" description="Polar residues" evidence="1">
    <location>
        <begin position="143"/>
        <end position="158"/>
    </location>
</feature>
<evidence type="ECO:0000256" key="1">
    <source>
        <dbReference type="SAM" id="MobiDB-lite"/>
    </source>
</evidence>
<evidence type="ECO:0000313" key="2">
    <source>
        <dbReference type="EMBL" id="KAF0520352.1"/>
    </source>
</evidence>
<proteinExistence type="predicted"/>
<dbReference type="OrthoDB" id="2443382at2759"/>
<feature type="region of interest" description="Disordered" evidence="1">
    <location>
        <begin position="120"/>
        <end position="192"/>
    </location>
</feature>